<dbReference type="Proteomes" id="UP000557566">
    <property type="component" value="Unassembled WGS sequence"/>
</dbReference>
<dbReference type="AlphaFoldDB" id="A0A8H4V9Y0"/>
<evidence type="ECO:0000256" key="1">
    <source>
        <dbReference type="ARBA" id="ARBA00010638"/>
    </source>
</evidence>
<evidence type="ECO:0000313" key="8">
    <source>
        <dbReference type="Proteomes" id="UP000557566"/>
    </source>
</evidence>
<sequence>MNRRSTDLENPSSLQQLPTSGMTVPLVAAKQQLRSLMKQRLSSLSQDAVIAQSRSIYDALQDFKPYREATRISIFLSMPTGEVQTDAIVRHALSCGKQVFVPYLHKPSVDVPDAPARLMDMVSLASIHDYEALRPDGWGIPSVDPATLDGRRRVLGGSSELPALDLMLMPGVAFDSDDAGRIRRLGHGKGFYDFFLNRYLAVAGGRPPPLLYGLALTEQLLSPSSGEQVPVDVHDRNLHGLILGSGQLRESSSSGT</sequence>
<evidence type="ECO:0000256" key="3">
    <source>
        <dbReference type="ARBA" id="ARBA00022840"/>
    </source>
</evidence>
<dbReference type="EMBL" id="JAAVMX010000001">
    <property type="protein sequence ID" value="KAF4513319.1"/>
    <property type="molecule type" value="Genomic_DNA"/>
</dbReference>
<name>A0A8H4V9Y0_9HYPO</name>
<keyword evidence="8" id="KW-1185">Reference proteome</keyword>
<dbReference type="GO" id="GO:0009396">
    <property type="term" value="P:folic acid-containing compound biosynthetic process"/>
    <property type="evidence" value="ECO:0007669"/>
    <property type="project" value="TreeGrafter"/>
</dbReference>
<dbReference type="OrthoDB" id="2015992at2759"/>
<comment type="similarity">
    <text evidence="1">Belongs to the 5-formyltetrahydrofolate cyclo-ligase family.</text>
</comment>
<evidence type="ECO:0000256" key="4">
    <source>
        <dbReference type="ARBA" id="ARBA00036539"/>
    </source>
</evidence>
<reference evidence="7 8" key="1">
    <citation type="journal article" date="2020" name="Genome Biol. Evol.">
        <title>A new high-quality draft genome assembly of the Chinese cordyceps Ophiocordyceps sinensis.</title>
        <authorList>
            <person name="Shu R."/>
            <person name="Zhang J."/>
            <person name="Meng Q."/>
            <person name="Zhang H."/>
            <person name="Zhou G."/>
            <person name="Li M."/>
            <person name="Wu P."/>
            <person name="Zhao Y."/>
            <person name="Chen C."/>
            <person name="Qin Q."/>
        </authorList>
    </citation>
    <scope>NUCLEOTIDE SEQUENCE [LARGE SCALE GENOMIC DNA]</scope>
    <source>
        <strain evidence="7 8">IOZ07</strain>
    </source>
</reference>
<comment type="catalytic activity">
    <reaction evidence="4">
        <text>(6S)-5-formyl-5,6,7,8-tetrahydrofolate + ATP = (6R)-5,10-methenyltetrahydrofolate + ADP + phosphate</text>
        <dbReference type="Rhea" id="RHEA:10488"/>
        <dbReference type="ChEBI" id="CHEBI:30616"/>
        <dbReference type="ChEBI" id="CHEBI:43474"/>
        <dbReference type="ChEBI" id="CHEBI:57455"/>
        <dbReference type="ChEBI" id="CHEBI:57457"/>
        <dbReference type="ChEBI" id="CHEBI:456216"/>
        <dbReference type="EC" id="6.3.3.2"/>
    </reaction>
</comment>
<evidence type="ECO:0000313" key="7">
    <source>
        <dbReference type="EMBL" id="KAF4513319.1"/>
    </source>
</evidence>
<dbReference type="InterPro" id="IPR002698">
    <property type="entry name" value="FTHF_cligase"/>
</dbReference>
<evidence type="ECO:0000256" key="2">
    <source>
        <dbReference type="ARBA" id="ARBA00022741"/>
    </source>
</evidence>
<dbReference type="SUPFAM" id="SSF100950">
    <property type="entry name" value="NagB/RpiA/CoA transferase-like"/>
    <property type="match status" value="1"/>
</dbReference>
<dbReference type="Pfam" id="PF01812">
    <property type="entry name" value="5-FTHF_cyc-lig"/>
    <property type="match status" value="1"/>
</dbReference>
<feature type="region of interest" description="Disordered" evidence="6">
    <location>
        <begin position="1"/>
        <end position="20"/>
    </location>
</feature>
<dbReference type="InterPro" id="IPR024185">
    <property type="entry name" value="FTHF_cligase-like_sf"/>
</dbReference>
<keyword evidence="2" id="KW-0547">Nucleotide-binding</keyword>
<dbReference type="GO" id="GO:0005739">
    <property type="term" value="C:mitochondrion"/>
    <property type="evidence" value="ECO:0007669"/>
    <property type="project" value="TreeGrafter"/>
</dbReference>
<dbReference type="PANTHER" id="PTHR23407:SF1">
    <property type="entry name" value="5-FORMYLTETRAHYDROFOLATE CYCLO-LIGASE"/>
    <property type="match status" value="1"/>
</dbReference>
<protein>
    <recommendedName>
        <fullName evidence="5">5-formyltetrahydrofolate cyclo-ligase</fullName>
        <ecNumber evidence="5">6.3.3.2</ecNumber>
    </recommendedName>
</protein>
<evidence type="ECO:0000256" key="6">
    <source>
        <dbReference type="SAM" id="MobiDB-lite"/>
    </source>
</evidence>
<feature type="compositionally biased region" description="Polar residues" evidence="6">
    <location>
        <begin position="8"/>
        <end position="20"/>
    </location>
</feature>
<gene>
    <name evidence="7" type="ORF">G6O67_000607</name>
</gene>
<proteinExistence type="inferred from homology"/>
<dbReference type="Gene3D" id="3.40.50.10420">
    <property type="entry name" value="NagB/RpiA/CoA transferase-like"/>
    <property type="match status" value="1"/>
</dbReference>
<dbReference type="GO" id="GO:0030272">
    <property type="term" value="F:5-formyltetrahydrofolate cyclo-ligase activity"/>
    <property type="evidence" value="ECO:0007669"/>
    <property type="project" value="UniProtKB-EC"/>
</dbReference>
<dbReference type="EC" id="6.3.3.2" evidence="5"/>
<comment type="caution">
    <text evidence="7">The sequence shown here is derived from an EMBL/GenBank/DDBJ whole genome shotgun (WGS) entry which is preliminary data.</text>
</comment>
<organism evidence="7 8">
    <name type="scientific">Ophiocordyceps sinensis</name>
    <dbReference type="NCBI Taxonomy" id="72228"/>
    <lineage>
        <taxon>Eukaryota</taxon>
        <taxon>Fungi</taxon>
        <taxon>Dikarya</taxon>
        <taxon>Ascomycota</taxon>
        <taxon>Pezizomycotina</taxon>
        <taxon>Sordariomycetes</taxon>
        <taxon>Hypocreomycetidae</taxon>
        <taxon>Hypocreales</taxon>
        <taxon>Ophiocordycipitaceae</taxon>
        <taxon>Ophiocordyceps</taxon>
    </lineage>
</organism>
<accession>A0A8H4V9Y0</accession>
<dbReference type="GO" id="GO:0035999">
    <property type="term" value="P:tetrahydrofolate interconversion"/>
    <property type="evidence" value="ECO:0007669"/>
    <property type="project" value="TreeGrafter"/>
</dbReference>
<keyword evidence="3" id="KW-0067">ATP-binding</keyword>
<dbReference type="PANTHER" id="PTHR23407">
    <property type="entry name" value="ATPASE INHIBITOR/5-FORMYLTETRAHYDROFOLATE CYCLO-LIGASE"/>
    <property type="match status" value="1"/>
</dbReference>
<dbReference type="GO" id="GO:0005524">
    <property type="term" value="F:ATP binding"/>
    <property type="evidence" value="ECO:0007669"/>
    <property type="project" value="UniProtKB-KW"/>
</dbReference>
<dbReference type="InterPro" id="IPR037171">
    <property type="entry name" value="NagB/RpiA_transferase-like"/>
</dbReference>
<evidence type="ECO:0000256" key="5">
    <source>
        <dbReference type="ARBA" id="ARBA00038966"/>
    </source>
</evidence>